<dbReference type="CDD" id="cd19080">
    <property type="entry name" value="AKR_AKR9A_9B"/>
    <property type="match status" value="1"/>
</dbReference>
<dbReference type="Proteomes" id="UP001500507">
    <property type="component" value="Unassembled WGS sequence"/>
</dbReference>
<dbReference type="EMBL" id="BAAAFG010000015">
    <property type="protein sequence ID" value="GAA0872669.1"/>
    <property type="molecule type" value="Genomic_DNA"/>
</dbReference>
<gene>
    <name evidence="3" type="ORF">GCM10009117_18160</name>
</gene>
<name>A0ABP3XWC5_9FLAO</name>
<evidence type="ECO:0000313" key="4">
    <source>
        <dbReference type="Proteomes" id="UP001500507"/>
    </source>
</evidence>
<keyword evidence="4" id="KW-1185">Reference proteome</keyword>
<accession>A0ABP3XWC5</accession>
<keyword evidence="1" id="KW-0560">Oxidoreductase</keyword>
<organism evidence="3 4">
    <name type="scientific">Gangjinia marincola</name>
    <dbReference type="NCBI Taxonomy" id="578463"/>
    <lineage>
        <taxon>Bacteria</taxon>
        <taxon>Pseudomonadati</taxon>
        <taxon>Bacteroidota</taxon>
        <taxon>Flavobacteriia</taxon>
        <taxon>Flavobacteriales</taxon>
        <taxon>Flavobacteriaceae</taxon>
        <taxon>Gangjinia</taxon>
    </lineage>
</organism>
<feature type="domain" description="NADP-dependent oxidoreductase" evidence="2">
    <location>
        <begin position="29"/>
        <end position="326"/>
    </location>
</feature>
<dbReference type="PANTHER" id="PTHR43364:SF4">
    <property type="entry name" value="NAD(P)-LINKED OXIDOREDUCTASE SUPERFAMILY PROTEIN"/>
    <property type="match status" value="1"/>
</dbReference>
<dbReference type="InterPro" id="IPR036812">
    <property type="entry name" value="NAD(P)_OxRdtase_dom_sf"/>
</dbReference>
<dbReference type="PANTHER" id="PTHR43364">
    <property type="entry name" value="NADH-SPECIFIC METHYLGLYOXAL REDUCTASE-RELATED"/>
    <property type="match status" value="1"/>
</dbReference>
<dbReference type="InterPro" id="IPR050523">
    <property type="entry name" value="AKR_Detox_Biosynth"/>
</dbReference>
<sequence length="380" mass="42416">MLILSLNKKTIMSLEKYYVLGKTGLRVSRLALGTMTFGEDWGWGSEKKAAKAIFDYYIDKGGNFIDTADLYTDGNSEKMVGEFVKDRKLREKVVIATKFSYNGDPGNPNGGGNSRKHIVHAVEGSLKRLQTDYIDLYFLHTYDLLTKPEEVMRTLDDLVKQGKILHIGLSDCPSWYVSRAQTIAEYRGFEPVSTMQLEYSLVERNIEKEFIPLGQETGIGTMVWSPLASGLLSGKYKPSESGIEGEGRLKTMEGSDNKAFDKNTERNWKIVSALEEVAKEIEQPMASVALNWVANRPGISSVIVGATKMHQLEENLASLDFDIPHDLKQKLKDASKPSMEFPYSFFEPKMQAMLTGGAKVGHKPASYWSDVSLEEKPAGV</sequence>
<dbReference type="Pfam" id="PF00248">
    <property type="entry name" value="Aldo_ket_red"/>
    <property type="match status" value="1"/>
</dbReference>
<protein>
    <submittedName>
        <fullName evidence="3">Aldo/keto reductase</fullName>
    </submittedName>
</protein>
<dbReference type="SUPFAM" id="SSF51430">
    <property type="entry name" value="NAD(P)-linked oxidoreductase"/>
    <property type="match status" value="1"/>
</dbReference>
<reference evidence="4" key="1">
    <citation type="journal article" date="2019" name="Int. J. Syst. Evol. Microbiol.">
        <title>The Global Catalogue of Microorganisms (GCM) 10K type strain sequencing project: providing services to taxonomists for standard genome sequencing and annotation.</title>
        <authorList>
            <consortium name="The Broad Institute Genomics Platform"/>
            <consortium name="The Broad Institute Genome Sequencing Center for Infectious Disease"/>
            <person name="Wu L."/>
            <person name="Ma J."/>
        </authorList>
    </citation>
    <scope>NUCLEOTIDE SEQUENCE [LARGE SCALE GENOMIC DNA]</scope>
    <source>
        <strain evidence="4">JCM 16082</strain>
    </source>
</reference>
<evidence type="ECO:0000259" key="2">
    <source>
        <dbReference type="Pfam" id="PF00248"/>
    </source>
</evidence>
<comment type="caution">
    <text evidence="3">The sequence shown here is derived from an EMBL/GenBank/DDBJ whole genome shotgun (WGS) entry which is preliminary data.</text>
</comment>
<evidence type="ECO:0000313" key="3">
    <source>
        <dbReference type="EMBL" id="GAA0872669.1"/>
    </source>
</evidence>
<proteinExistence type="predicted"/>
<evidence type="ECO:0000256" key="1">
    <source>
        <dbReference type="ARBA" id="ARBA00023002"/>
    </source>
</evidence>
<dbReference type="Gene3D" id="3.20.20.100">
    <property type="entry name" value="NADP-dependent oxidoreductase domain"/>
    <property type="match status" value="1"/>
</dbReference>
<dbReference type="InterPro" id="IPR023210">
    <property type="entry name" value="NADP_OxRdtase_dom"/>
</dbReference>